<dbReference type="Gene3D" id="3.90.230.10">
    <property type="entry name" value="Creatinase/methionine aminopeptidase superfamily"/>
    <property type="match status" value="1"/>
</dbReference>
<dbReference type="AlphaFoldDB" id="A0A3B0UDK3"/>
<evidence type="ECO:0000313" key="6">
    <source>
        <dbReference type="EMBL" id="VAW24642.1"/>
    </source>
</evidence>
<gene>
    <name evidence="6" type="ORF">MNBD_BACTEROID01-1412</name>
</gene>
<dbReference type="PANTHER" id="PTHR43330:SF27">
    <property type="entry name" value="METHIONINE AMINOPEPTIDASE"/>
    <property type="match status" value="1"/>
</dbReference>
<keyword evidence="4 6" id="KW-0378">Hydrolase</keyword>
<dbReference type="GO" id="GO:0006508">
    <property type="term" value="P:proteolysis"/>
    <property type="evidence" value="ECO:0007669"/>
    <property type="project" value="UniProtKB-KW"/>
</dbReference>
<accession>A0A3B0UDK3</accession>
<organism evidence="6">
    <name type="scientific">hydrothermal vent metagenome</name>
    <dbReference type="NCBI Taxonomy" id="652676"/>
    <lineage>
        <taxon>unclassified sequences</taxon>
        <taxon>metagenomes</taxon>
        <taxon>ecological metagenomes</taxon>
    </lineage>
</organism>
<dbReference type="PRINTS" id="PR00599">
    <property type="entry name" value="MAPEPTIDASE"/>
</dbReference>
<dbReference type="PANTHER" id="PTHR43330">
    <property type="entry name" value="METHIONINE AMINOPEPTIDASE"/>
    <property type="match status" value="1"/>
</dbReference>
<dbReference type="EMBL" id="UOEP01000219">
    <property type="protein sequence ID" value="VAW24642.1"/>
    <property type="molecule type" value="Genomic_DNA"/>
</dbReference>
<evidence type="ECO:0000256" key="1">
    <source>
        <dbReference type="ARBA" id="ARBA00022438"/>
    </source>
</evidence>
<keyword evidence="2" id="KW-0645">Protease</keyword>
<dbReference type="SUPFAM" id="SSF55920">
    <property type="entry name" value="Creatinase/aminopeptidase"/>
    <property type="match status" value="1"/>
</dbReference>
<evidence type="ECO:0000259" key="5">
    <source>
        <dbReference type="Pfam" id="PF00557"/>
    </source>
</evidence>
<dbReference type="GO" id="GO:0005829">
    <property type="term" value="C:cytosol"/>
    <property type="evidence" value="ECO:0007669"/>
    <property type="project" value="TreeGrafter"/>
</dbReference>
<dbReference type="InterPro" id="IPR002467">
    <property type="entry name" value="Pept_M24A_MAP1"/>
</dbReference>
<dbReference type="CDD" id="cd01086">
    <property type="entry name" value="MetAP1"/>
    <property type="match status" value="1"/>
</dbReference>
<dbReference type="GO" id="GO:0070006">
    <property type="term" value="F:metalloaminopeptidase activity"/>
    <property type="evidence" value="ECO:0007669"/>
    <property type="project" value="InterPro"/>
</dbReference>
<keyword evidence="1 6" id="KW-0031">Aminopeptidase</keyword>
<feature type="domain" description="Peptidase M24" evidence="5">
    <location>
        <begin position="11"/>
        <end position="237"/>
    </location>
</feature>
<dbReference type="NCBIfam" id="TIGR00500">
    <property type="entry name" value="met_pdase_I"/>
    <property type="match status" value="1"/>
</dbReference>
<keyword evidence="3" id="KW-0479">Metal-binding</keyword>
<protein>
    <submittedName>
        <fullName evidence="6">Methionine aminopeptidase</fullName>
        <ecNumber evidence="6">3.4.11.18</ecNumber>
    </submittedName>
</protein>
<sequence length="267" mass="29736">MIYLKTRDEIELIRESCLLVSKTLALVAKNIQPGITTKELGQKAEAFIKKNGGYPAFLGYEGFPNTLCISVNDEVVHGIPSAYKIREGDIISVDCGVKKNGFYGDACYTFLVMNVSDEKKRLCNITREALFKGIKEAVEGNRVGAIGNAVQKHAEKAGFSVVREMVGHGIGKNLHEEPEVRNYGKRWRGKKLVAGMVIAIEPMINAGGRKIYRSDDGWTIKTEDGKPAAHYEHTVAVGFEKAEILSNFDIIEKEINKNRFLWQNSLQ</sequence>
<dbReference type="GO" id="GO:0046872">
    <property type="term" value="F:metal ion binding"/>
    <property type="evidence" value="ECO:0007669"/>
    <property type="project" value="UniProtKB-KW"/>
</dbReference>
<dbReference type="EC" id="3.4.11.18" evidence="6"/>
<evidence type="ECO:0000256" key="2">
    <source>
        <dbReference type="ARBA" id="ARBA00022670"/>
    </source>
</evidence>
<dbReference type="PROSITE" id="PS00680">
    <property type="entry name" value="MAP_1"/>
    <property type="match status" value="1"/>
</dbReference>
<evidence type="ECO:0000256" key="3">
    <source>
        <dbReference type="ARBA" id="ARBA00022723"/>
    </source>
</evidence>
<dbReference type="InterPro" id="IPR000994">
    <property type="entry name" value="Pept_M24"/>
</dbReference>
<reference evidence="6" key="1">
    <citation type="submission" date="2018-06" db="EMBL/GenBank/DDBJ databases">
        <authorList>
            <person name="Zhirakovskaya E."/>
        </authorList>
    </citation>
    <scope>NUCLEOTIDE SEQUENCE</scope>
</reference>
<dbReference type="InterPro" id="IPR001714">
    <property type="entry name" value="Pept_M24_MAP"/>
</dbReference>
<dbReference type="GO" id="GO:0004239">
    <property type="term" value="F:initiator methionyl aminopeptidase activity"/>
    <property type="evidence" value="ECO:0007669"/>
    <property type="project" value="UniProtKB-EC"/>
</dbReference>
<evidence type="ECO:0000256" key="4">
    <source>
        <dbReference type="ARBA" id="ARBA00022801"/>
    </source>
</evidence>
<dbReference type="Pfam" id="PF00557">
    <property type="entry name" value="Peptidase_M24"/>
    <property type="match status" value="1"/>
</dbReference>
<dbReference type="InterPro" id="IPR036005">
    <property type="entry name" value="Creatinase/aminopeptidase-like"/>
</dbReference>
<name>A0A3B0UDK3_9ZZZZ</name>
<proteinExistence type="inferred from homology"/>
<dbReference type="HAMAP" id="MF_01974">
    <property type="entry name" value="MetAP_1"/>
    <property type="match status" value="1"/>
</dbReference>